<evidence type="ECO:0000313" key="2">
    <source>
        <dbReference type="EMBL" id="CAJ1959230.1"/>
    </source>
</evidence>
<dbReference type="Gene3D" id="3.40.50.11350">
    <property type="match status" value="1"/>
</dbReference>
<accession>A0AAD2G0J7</accession>
<keyword evidence="1" id="KW-1133">Transmembrane helix</keyword>
<protein>
    <submittedName>
        <fullName evidence="2">Uncharacterized protein</fullName>
    </submittedName>
</protein>
<evidence type="ECO:0000256" key="1">
    <source>
        <dbReference type="SAM" id="Phobius"/>
    </source>
</evidence>
<dbReference type="Proteomes" id="UP001295423">
    <property type="component" value="Unassembled WGS sequence"/>
</dbReference>
<organism evidence="2 3">
    <name type="scientific">Cylindrotheca closterium</name>
    <dbReference type="NCBI Taxonomy" id="2856"/>
    <lineage>
        <taxon>Eukaryota</taxon>
        <taxon>Sar</taxon>
        <taxon>Stramenopiles</taxon>
        <taxon>Ochrophyta</taxon>
        <taxon>Bacillariophyta</taxon>
        <taxon>Bacillariophyceae</taxon>
        <taxon>Bacillariophycidae</taxon>
        <taxon>Bacillariales</taxon>
        <taxon>Bacillariaceae</taxon>
        <taxon>Cylindrotheca</taxon>
    </lineage>
</organism>
<dbReference type="EMBL" id="CAKOGP040001981">
    <property type="protein sequence ID" value="CAJ1959230.1"/>
    <property type="molecule type" value="Genomic_DNA"/>
</dbReference>
<evidence type="ECO:0000313" key="3">
    <source>
        <dbReference type="Proteomes" id="UP001295423"/>
    </source>
</evidence>
<feature type="transmembrane region" description="Helical" evidence="1">
    <location>
        <begin position="23"/>
        <end position="40"/>
    </location>
</feature>
<proteinExistence type="predicted"/>
<reference evidence="2" key="1">
    <citation type="submission" date="2023-08" db="EMBL/GenBank/DDBJ databases">
        <authorList>
            <person name="Audoor S."/>
            <person name="Bilcke G."/>
        </authorList>
    </citation>
    <scope>NUCLEOTIDE SEQUENCE</scope>
</reference>
<name>A0AAD2G0J7_9STRA</name>
<dbReference type="AlphaFoldDB" id="A0AAD2G0J7"/>
<keyword evidence="1" id="KW-0812">Transmembrane</keyword>
<comment type="caution">
    <text evidence="2">The sequence shown here is derived from an EMBL/GenBank/DDBJ whole genome shotgun (WGS) entry which is preliminary data.</text>
</comment>
<gene>
    <name evidence="2" type="ORF">CYCCA115_LOCUS17651</name>
</gene>
<keyword evidence="1" id="KW-0472">Membrane</keyword>
<sequence>MPLRIDKKGTEESSQNEKAKSRLVLRVCLVILFLAILHIGSEQTGLKGFRGNALFPASTSSALVWKSSSSSSSSSSQQKEVILDLVDDEQEYIKWLVEEREKVSNVTEIKTPIKVLYRAMAGLGHQLLRLSSAYHLLTIYQIPLIWPTANPVCGGTIFTIYEHLIGKGPLFVDLPYLKEKNSYHMEIIALPLRFPKLEFVNETELSEEERQELVRGINLNNEIPGYSHAVGDVWDMDLPRFQEMDFYNKFQTDYQMYHQLMLLFEHKHRTKINEIHEKTRFSSHTVFALHIRTGNGETGDFEKKSRGIKNLEQWTETVIELLCDYRERNSPLFDKKPLMIFVGTDTGSIVPKLQNISSTLCQIPIVSADQAYPEEGKSVSFLQKYDNDEKCLQGWENMFMDMYFFTKANTVVTGSYSSFTQAAPMSFVMHRAKKNGMLNDNSHPHLFCELNRYGNRMDCFQDFENWLRRNAVKYFGNMSSPEQRIRQELPFPNWRIKSISINKLFAKTLLREPADSKKPSSSSTNRMTFQEWMALNEIATTNNTKNNMKKKKNA</sequence>
<keyword evidence="3" id="KW-1185">Reference proteome</keyword>